<dbReference type="AlphaFoldDB" id="A0A1U7WM85"/>
<sequence>MHATDKKTVELAAFRLRDIAILWYEGWERSRECNASPANWENFSDAFLYQYLPREIQQTRVDQFLSLKQGNMSVQEYSLHFDSLARYAPSIVSTMRDRIHRFIAGLAPELTEACATATLQNSMDIFRI</sequence>
<dbReference type="PANTHER" id="PTHR34482:SF58">
    <property type="entry name" value="GAG-POL POLYPROTEIN"/>
    <property type="match status" value="1"/>
</dbReference>
<evidence type="ECO:0000313" key="2">
    <source>
        <dbReference type="Proteomes" id="UP000189701"/>
    </source>
</evidence>
<organism evidence="2 3">
    <name type="scientific">Nicotiana sylvestris</name>
    <name type="common">Wood tobacco</name>
    <name type="synonym">South American tobacco</name>
    <dbReference type="NCBI Taxonomy" id="4096"/>
    <lineage>
        <taxon>Eukaryota</taxon>
        <taxon>Viridiplantae</taxon>
        <taxon>Streptophyta</taxon>
        <taxon>Embryophyta</taxon>
        <taxon>Tracheophyta</taxon>
        <taxon>Spermatophyta</taxon>
        <taxon>Magnoliopsida</taxon>
        <taxon>eudicotyledons</taxon>
        <taxon>Gunneridae</taxon>
        <taxon>Pentapetalae</taxon>
        <taxon>asterids</taxon>
        <taxon>lamiids</taxon>
        <taxon>Solanales</taxon>
        <taxon>Solanaceae</taxon>
        <taxon>Nicotianoideae</taxon>
        <taxon>Nicotianeae</taxon>
        <taxon>Nicotiana</taxon>
    </lineage>
</organism>
<dbReference type="PANTHER" id="PTHR34482">
    <property type="entry name" value="DNA DAMAGE-INDUCIBLE PROTEIN 1-LIKE"/>
    <property type="match status" value="1"/>
</dbReference>
<dbReference type="OrthoDB" id="437338at2759"/>
<feature type="domain" description="Retrotransposon gag" evidence="1">
    <location>
        <begin position="11"/>
        <end position="107"/>
    </location>
</feature>
<name>A0A1U7WM85_NICSY</name>
<gene>
    <name evidence="3" type="primary">LOC104225626</name>
</gene>
<dbReference type="RefSeq" id="XP_009775774.1">
    <property type="nucleotide sequence ID" value="XM_009777472.1"/>
</dbReference>
<proteinExistence type="predicted"/>
<dbReference type="InterPro" id="IPR005162">
    <property type="entry name" value="Retrotrans_gag_dom"/>
</dbReference>
<dbReference type="Pfam" id="PF03732">
    <property type="entry name" value="Retrotrans_gag"/>
    <property type="match status" value="1"/>
</dbReference>
<evidence type="ECO:0000313" key="3">
    <source>
        <dbReference type="RefSeq" id="XP_009775774.1"/>
    </source>
</evidence>
<keyword evidence="2" id="KW-1185">Reference proteome</keyword>
<dbReference type="Proteomes" id="UP000189701">
    <property type="component" value="Unplaced"/>
</dbReference>
<accession>A0A1U7WM85</accession>
<evidence type="ECO:0000259" key="1">
    <source>
        <dbReference type="Pfam" id="PF03732"/>
    </source>
</evidence>
<reference evidence="3" key="2">
    <citation type="submission" date="2025-08" db="UniProtKB">
        <authorList>
            <consortium name="RefSeq"/>
        </authorList>
    </citation>
    <scope>IDENTIFICATION</scope>
    <source>
        <tissue evidence="3">Leaf</tissue>
    </source>
</reference>
<protein>
    <submittedName>
        <fullName evidence="3">Uncharacterized protein LOC104225626</fullName>
    </submittedName>
</protein>
<reference evidence="2" key="1">
    <citation type="journal article" date="2013" name="Genome Biol.">
        <title>Reference genomes and transcriptomes of Nicotiana sylvestris and Nicotiana tomentosiformis.</title>
        <authorList>
            <person name="Sierro N."/>
            <person name="Battey J.N."/>
            <person name="Ouadi S."/>
            <person name="Bovet L."/>
            <person name="Goepfert S."/>
            <person name="Bakaher N."/>
            <person name="Peitsch M.C."/>
            <person name="Ivanov N.V."/>
        </authorList>
    </citation>
    <scope>NUCLEOTIDE SEQUENCE [LARGE SCALE GENOMIC DNA]</scope>
</reference>